<feature type="domain" description="Major facilitator superfamily (MFS) profile" evidence="7">
    <location>
        <begin position="1"/>
        <end position="383"/>
    </location>
</feature>
<dbReference type="InterPro" id="IPR020846">
    <property type="entry name" value="MFS_dom"/>
</dbReference>
<dbReference type="InterPro" id="IPR011701">
    <property type="entry name" value="MFS"/>
</dbReference>
<dbReference type="PANTHER" id="PTHR43124">
    <property type="entry name" value="PURINE EFFLUX PUMP PBUE"/>
    <property type="match status" value="1"/>
</dbReference>
<feature type="transmembrane region" description="Helical" evidence="6">
    <location>
        <begin position="12"/>
        <end position="32"/>
    </location>
</feature>
<gene>
    <name evidence="8" type="ORF">CQA53_08620</name>
</gene>
<feature type="transmembrane region" description="Helical" evidence="6">
    <location>
        <begin position="155"/>
        <end position="177"/>
    </location>
</feature>
<reference evidence="8 9" key="1">
    <citation type="submission" date="2018-04" db="EMBL/GenBank/DDBJ databases">
        <title>Novel Campyloabacter and Helicobacter Species and Strains.</title>
        <authorList>
            <person name="Mannion A.J."/>
            <person name="Shen Z."/>
            <person name="Fox J.G."/>
        </authorList>
    </citation>
    <scope>NUCLEOTIDE SEQUENCE [LARGE SCALE GENOMIC DNA]</scope>
    <source>
        <strain evidence="8 9">MIT 17-337</strain>
    </source>
</reference>
<keyword evidence="5 6" id="KW-0472">Membrane</keyword>
<proteinExistence type="predicted"/>
<dbReference type="RefSeq" id="WP_115543600.1">
    <property type="nucleotide sequence ID" value="NZ_NXLQ01000025.1"/>
</dbReference>
<keyword evidence="9" id="KW-1185">Reference proteome</keyword>
<feature type="transmembrane region" description="Helical" evidence="6">
    <location>
        <begin position="236"/>
        <end position="257"/>
    </location>
</feature>
<comment type="subcellular location">
    <subcellularLocation>
        <location evidence="1">Cell membrane</location>
        <topology evidence="1">Multi-pass membrane protein</topology>
    </subcellularLocation>
</comment>
<feature type="transmembrane region" description="Helical" evidence="6">
    <location>
        <begin position="269"/>
        <end position="288"/>
    </location>
</feature>
<feature type="transmembrane region" description="Helical" evidence="6">
    <location>
        <begin position="128"/>
        <end position="149"/>
    </location>
</feature>
<evidence type="ECO:0000256" key="1">
    <source>
        <dbReference type="ARBA" id="ARBA00004651"/>
    </source>
</evidence>
<accession>A0A3D8IDM0</accession>
<name>A0A3D8IDM0_9HELI</name>
<dbReference type="InterPro" id="IPR036259">
    <property type="entry name" value="MFS_trans_sf"/>
</dbReference>
<evidence type="ECO:0000256" key="2">
    <source>
        <dbReference type="ARBA" id="ARBA00022475"/>
    </source>
</evidence>
<dbReference type="Pfam" id="PF07690">
    <property type="entry name" value="MFS_1"/>
    <property type="match status" value="2"/>
</dbReference>
<feature type="transmembrane region" description="Helical" evidence="6">
    <location>
        <begin position="294"/>
        <end position="316"/>
    </location>
</feature>
<protein>
    <submittedName>
        <fullName evidence="8">MFS transporter</fullName>
    </submittedName>
</protein>
<evidence type="ECO:0000259" key="7">
    <source>
        <dbReference type="PROSITE" id="PS50850"/>
    </source>
</evidence>
<feature type="transmembrane region" description="Helical" evidence="6">
    <location>
        <begin position="71"/>
        <end position="90"/>
    </location>
</feature>
<dbReference type="SUPFAM" id="SSF103473">
    <property type="entry name" value="MFS general substrate transporter"/>
    <property type="match status" value="1"/>
</dbReference>
<evidence type="ECO:0000256" key="3">
    <source>
        <dbReference type="ARBA" id="ARBA00022692"/>
    </source>
</evidence>
<evidence type="ECO:0000313" key="8">
    <source>
        <dbReference type="EMBL" id="RDU63198.1"/>
    </source>
</evidence>
<dbReference type="PROSITE" id="PS50850">
    <property type="entry name" value="MFS"/>
    <property type="match status" value="1"/>
</dbReference>
<keyword evidence="3 6" id="KW-0812">Transmembrane</keyword>
<keyword evidence="2" id="KW-1003">Cell membrane</keyword>
<evidence type="ECO:0000256" key="5">
    <source>
        <dbReference type="ARBA" id="ARBA00023136"/>
    </source>
</evidence>
<dbReference type="OrthoDB" id="9764259at2"/>
<sequence length="445" mass="49720">MFLKILPFLSILIFRFIGLFIVLPVISLLIAAMPHANVLNVGLAIGAPYLFQMICQPIFGRLSDKYGRKPILILGLLIFFIGSIICMLETSIYYLIIGRCVQGIGAIGGLLTALVADSVREEKRTSAMALMGVGIFISFVVAMILGSILGGHYGLNSLFTLTTIVTIISLLIAIIAVKPTPKIKYAYPTHDVNIAIEKEIQRSIFAISASGFIEKFLMILTFSLTPIILNEYLEKIHFWYVYLPAVFTGIFVLGPTSIFSEKRGRSKEVLLLSILMFFIAYSCMAFFIDNIIVFAVGLAVFFGAFSIQEALLQSLISKYAKAKYRGAIIGDFSAAGFGGSFVGAMIGGYFNSYEKIALNHWFIFGSLMFVMLLWFFFVYSTIKKPHVTHTIYIPINQAKIKNLESLDTLDGIMEWYENLQENILTIKYNTEILDSAHIQDFINRE</sequence>
<dbReference type="EMBL" id="NXLQ01000025">
    <property type="protein sequence ID" value="RDU63198.1"/>
    <property type="molecule type" value="Genomic_DNA"/>
</dbReference>
<dbReference type="Gene3D" id="1.20.1250.20">
    <property type="entry name" value="MFS general substrate transporter like domains"/>
    <property type="match status" value="1"/>
</dbReference>
<keyword evidence="4 6" id="KW-1133">Transmembrane helix</keyword>
<dbReference type="Proteomes" id="UP000256379">
    <property type="component" value="Unassembled WGS sequence"/>
</dbReference>
<comment type="caution">
    <text evidence="8">The sequence shown here is derived from an EMBL/GenBank/DDBJ whole genome shotgun (WGS) entry which is preliminary data.</text>
</comment>
<organism evidence="8 9">
    <name type="scientific">Helicobacter didelphidarum</name>
    <dbReference type="NCBI Taxonomy" id="2040648"/>
    <lineage>
        <taxon>Bacteria</taxon>
        <taxon>Pseudomonadati</taxon>
        <taxon>Campylobacterota</taxon>
        <taxon>Epsilonproteobacteria</taxon>
        <taxon>Campylobacterales</taxon>
        <taxon>Helicobacteraceae</taxon>
        <taxon>Helicobacter</taxon>
    </lineage>
</organism>
<dbReference type="AlphaFoldDB" id="A0A3D8IDM0"/>
<evidence type="ECO:0000313" key="9">
    <source>
        <dbReference type="Proteomes" id="UP000256379"/>
    </source>
</evidence>
<dbReference type="InterPro" id="IPR050189">
    <property type="entry name" value="MFS_Efflux_Transporters"/>
</dbReference>
<dbReference type="GO" id="GO:0022857">
    <property type="term" value="F:transmembrane transporter activity"/>
    <property type="evidence" value="ECO:0007669"/>
    <property type="project" value="InterPro"/>
</dbReference>
<feature type="transmembrane region" description="Helical" evidence="6">
    <location>
        <begin position="328"/>
        <end position="350"/>
    </location>
</feature>
<feature type="transmembrane region" description="Helical" evidence="6">
    <location>
        <begin position="362"/>
        <end position="382"/>
    </location>
</feature>
<feature type="transmembrane region" description="Helical" evidence="6">
    <location>
        <begin position="204"/>
        <end position="224"/>
    </location>
</feature>
<dbReference type="GO" id="GO:0005886">
    <property type="term" value="C:plasma membrane"/>
    <property type="evidence" value="ECO:0007669"/>
    <property type="project" value="UniProtKB-SubCell"/>
</dbReference>
<evidence type="ECO:0000256" key="6">
    <source>
        <dbReference type="SAM" id="Phobius"/>
    </source>
</evidence>
<evidence type="ECO:0000256" key="4">
    <source>
        <dbReference type="ARBA" id="ARBA00022989"/>
    </source>
</evidence>
<feature type="transmembrane region" description="Helical" evidence="6">
    <location>
        <begin position="38"/>
        <end position="59"/>
    </location>
</feature>
<dbReference type="PANTHER" id="PTHR43124:SF3">
    <property type="entry name" value="CHLORAMPHENICOL EFFLUX PUMP RV0191"/>
    <property type="match status" value="1"/>
</dbReference>